<protein>
    <submittedName>
        <fullName evidence="2">DUF6111 family protein</fullName>
    </submittedName>
</protein>
<dbReference type="RefSeq" id="WP_379087175.1">
    <property type="nucleotide sequence ID" value="NZ_JBHTJO010000001.1"/>
</dbReference>
<dbReference type="EMBL" id="JBHTJO010000001">
    <property type="protein sequence ID" value="MFD0986645.1"/>
    <property type="molecule type" value="Genomic_DNA"/>
</dbReference>
<keyword evidence="3" id="KW-1185">Reference proteome</keyword>
<comment type="caution">
    <text evidence="2">The sequence shown here is derived from an EMBL/GenBank/DDBJ whole genome shotgun (WGS) entry which is preliminary data.</text>
</comment>
<sequence length="86" mass="9414">MLRVLLINILLFSLPFIAYAGYVLLTKNANSASAWDNVPILWLLAAGFALLFIGMVWLVSFDSGAPGAKYHPPVYEDGVIKPGYVE</sequence>
<dbReference type="InterPro" id="IPR046093">
    <property type="entry name" value="DUF6111"/>
</dbReference>
<keyword evidence="1" id="KW-0812">Transmembrane</keyword>
<name>A0ABW3J9U6_9HYPH</name>
<keyword evidence="1" id="KW-1133">Transmembrane helix</keyword>
<organism evidence="2 3">
    <name type="scientific">Methyloligella solikamskensis</name>
    <dbReference type="NCBI Taxonomy" id="1177756"/>
    <lineage>
        <taxon>Bacteria</taxon>
        <taxon>Pseudomonadati</taxon>
        <taxon>Pseudomonadota</taxon>
        <taxon>Alphaproteobacteria</taxon>
        <taxon>Hyphomicrobiales</taxon>
        <taxon>Hyphomicrobiaceae</taxon>
        <taxon>Methyloligella</taxon>
    </lineage>
</organism>
<evidence type="ECO:0000313" key="3">
    <source>
        <dbReference type="Proteomes" id="UP001597102"/>
    </source>
</evidence>
<keyword evidence="1" id="KW-0472">Membrane</keyword>
<feature type="transmembrane region" description="Helical" evidence="1">
    <location>
        <begin position="40"/>
        <end position="59"/>
    </location>
</feature>
<proteinExistence type="predicted"/>
<gene>
    <name evidence="2" type="ORF">ACFQ2F_05995</name>
</gene>
<reference evidence="3" key="1">
    <citation type="journal article" date="2019" name="Int. J. Syst. Evol. Microbiol.">
        <title>The Global Catalogue of Microorganisms (GCM) 10K type strain sequencing project: providing services to taxonomists for standard genome sequencing and annotation.</title>
        <authorList>
            <consortium name="The Broad Institute Genomics Platform"/>
            <consortium name="The Broad Institute Genome Sequencing Center for Infectious Disease"/>
            <person name="Wu L."/>
            <person name="Ma J."/>
        </authorList>
    </citation>
    <scope>NUCLEOTIDE SEQUENCE [LARGE SCALE GENOMIC DNA]</scope>
    <source>
        <strain evidence="3">CCUG 61697</strain>
    </source>
</reference>
<evidence type="ECO:0000313" key="2">
    <source>
        <dbReference type="EMBL" id="MFD0986645.1"/>
    </source>
</evidence>
<dbReference type="Pfam" id="PF19606">
    <property type="entry name" value="DUF6111"/>
    <property type="match status" value="1"/>
</dbReference>
<evidence type="ECO:0000256" key="1">
    <source>
        <dbReference type="SAM" id="Phobius"/>
    </source>
</evidence>
<accession>A0ABW3J9U6</accession>
<dbReference type="Proteomes" id="UP001597102">
    <property type="component" value="Unassembled WGS sequence"/>
</dbReference>